<sequence>MLWSWYLSDDTQFYVLGAILLILATSHFKIATFSLSVFLLSSWITTGYVSIINNHSPSTDDPLALFDKIYDKPWTRLGPYLIGMSVGWLLFKTNCRIKMSLLANMVGWLASAACLLSLVYGLYEVDLSVTAGAAYSSLSHSAWALALGWIVVACATGNGGFVNSLLSATILYPISRITYCAYLLHPLVMRIMVMHMDYPLHLGKPLMITVFIGQVVMSYALGFVVSVVYEAPIVSMLKIFTKIPISRPKRVTTTTT</sequence>
<feature type="domain" description="Acyltransferase 3" evidence="2">
    <location>
        <begin position="3"/>
        <end position="228"/>
    </location>
</feature>
<accession>A0A0T6AZR9</accession>
<evidence type="ECO:0000313" key="4">
    <source>
        <dbReference type="Proteomes" id="UP000051574"/>
    </source>
</evidence>
<feature type="transmembrane region" description="Helical" evidence="1">
    <location>
        <begin position="103"/>
        <end position="123"/>
    </location>
</feature>
<dbReference type="GO" id="GO:0016747">
    <property type="term" value="F:acyltransferase activity, transferring groups other than amino-acyl groups"/>
    <property type="evidence" value="ECO:0007669"/>
    <property type="project" value="InterPro"/>
</dbReference>
<keyword evidence="1" id="KW-0472">Membrane</keyword>
<dbReference type="EMBL" id="LJIG01022444">
    <property type="protein sequence ID" value="KRT80577.1"/>
    <property type="molecule type" value="Genomic_DNA"/>
</dbReference>
<evidence type="ECO:0000256" key="1">
    <source>
        <dbReference type="SAM" id="Phobius"/>
    </source>
</evidence>
<evidence type="ECO:0000313" key="3">
    <source>
        <dbReference type="EMBL" id="KRT80577.1"/>
    </source>
</evidence>
<dbReference type="PANTHER" id="PTHR11161:SF72">
    <property type="entry name" value="FI21449P1"/>
    <property type="match status" value="1"/>
</dbReference>
<evidence type="ECO:0000259" key="2">
    <source>
        <dbReference type="Pfam" id="PF01757"/>
    </source>
</evidence>
<feature type="transmembrane region" description="Helical" evidence="1">
    <location>
        <begin position="143"/>
        <end position="165"/>
    </location>
</feature>
<reference evidence="3 4" key="1">
    <citation type="submission" date="2015-09" db="EMBL/GenBank/DDBJ databases">
        <title>Draft genome of the scarab beetle Oryctes borbonicus.</title>
        <authorList>
            <person name="Meyer J.M."/>
            <person name="Markov G.V."/>
            <person name="Baskaran P."/>
            <person name="Herrmann M."/>
            <person name="Sommer R.J."/>
            <person name="Roedelsperger C."/>
        </authorList>
    </citation>
    <scope>NUCLEOTIDE SEQUENCE [LARGE SCALE GENOMIC DNA]</scope>
    <source>
        <strain evidence="3">OB123</strain>
        <tissue evidence="3">Whole animal</tissue>
    </source>
</reference>
<keyword evidence="3" id="KW-0012">Acyltransferase</keyword>
<name>A0A0T6AZR9_9SCAR</name>
<dbReference type="AlphaFoldDB" id="A0A0T6AZR9"/>
<keyword evidence="1" id="KW-0812">Transmembrane</keyword>
<keyword evidence="1" id="KW-1133">Transmembrane helix</keyword>
<dbReference type="Pfam" id="PF01757">
    <property type="entry name" value="Acyl_transf_3"/>
    <property type="match status" value="1"/>
</dbReference>
<dbReference type="OrthoDB" id="207378at2759"/>
<gene>
    <name evidence="3" type="ORF">AMK59_7251</name>
</gene>
<feature type="transmembrane region" description="Helical" evidence="1">
    <location>
        <begin position="216"/>
        <end position="240"/>
    </location>
</feature>
<proteinExistence type="predicted"/>
<dbReference type="InterPro" id="IPR002656">
    <property type="entry name" value="Acyl_transf_3_dom"/>
</dbReference>
<feature type="transmembrane region" description="Helical" evidence="1">
    <location>
        <begin position="12"/>
        <end position="28"/>
    </location>
</feature>
<comment type="caution">
    <text evidence="3">The sequence shown here is derived from an EMBL/GenBank/DDBJ whole genome shotgun (WGS) entry which is preliminary data.</text>
</comment>
<protein>
    <submittedName>
        <fullName evidence="3">Acyltransferase</fullName>
    </submittedName>
</protein>
<keyword evidence="3" id="KW-0808">Transferase</keyword>
<dbReference type="Proteomes" id="UP000051574">
    <property type="component" value="Unassembled WGS sequence"/>
</dbReference>
<feature type="transmembrane region" description="Helical" evidence="1">
    <location>
        <begin position="177"/>
        <end position="196"/>
    </location>
</feature>
<dbReference type="InterPro" id="IPR052728">
    <property type="entry name" value="O2_lipid_transport_reg"/>
</dbReference>
<keyword evidence="4" id="KW-1185">Reference proteome</keyword>
<organism evidence="3 4">
    <name type="scientific">Oryctes borbonicus</name>
    <dbReference type="NCBI Taxonomy" id="1629725"/>
    <lineage>
        <taxon>Eukaryota</taxon>
        <taxon>Metazoa</taxon>
        <taxon>Ecdysozoa</taxon>
        <taxon>Arthropoda</taxon>
        <taxon>Hexapoda</taxon>
        <taxon>Insecta</taxon>
        <taxon>Pterygota</taxon>
        <taxon>Neoptera</taxon>
        <taxon>Endopterygota</taxon>
        <taxon>Coleoptera</taxon>
        <taxon>Polyphaga</taxon>
        <taxon>Scarabaeiformia</taxon>
        <taxon>Scarabaeidae</taxon>
        <taxon>Dynastinae</taxon>
        <taxon>Oryctes</taxon>
    </lineage>
</organism>
<dbReference type="PANTHER" id="PTHR11161">
    <property type="entry name" value="O-ACYLTRANSFERASE"/>
    <property type="match status" value="1"/>
</dbReference>